<keyword evidence="2" id="KW-0732">Signal</keyword>
<feature type="region of interest" description="Disordered" evidence="1">
    <location>
        <begin position="365"/>
        <end position="384"/>
    </location>
</feature>
<evidence type="ECO:0000313" key="4">
    <source>
        <dbReference type="Proteomes" id="UP000813423"/>
    </source>
</evidence>
<evidence type="ECO:0000313" key="3">
    <source>
        <dbReference type="EMBL" id="KAH1894312.1"/>
    </source>
</evidence>
<proteinExistence type="predicted"/>
<evidence type="ECO:0000256" key="2">
    <source>
        <dbReference type="SAM" id="SignalP"/>
    </source>
</evidence>
<protein>
    <submittedName>
        <fullName evidence="3">Uncharacterized protein</fullName>
    </submittedName>
</protein>
<feature type="chain" id="PRO_5040268745" evidence="2">
    <location>
        <begin position="24"/>
        <end position="514"/>
    </location>
</feature>
<sequence length="514" mass="57719">MAFQNQFTLSLELMSLIPPIVSAAESGYAKAMKLARELQSSGSDIVVEEDFAELFGHSRIATQMEFSFRTIVANSSAPRTLCDGIFLQSGPGPTVLRALKSQNTIYFSTVVQCSFLACVHNKASLAAVLSQFLQNRATVASQKHTRGHHSETARDAPADMLIQGFLQACQDQTAEYDWCRNLDAVRETLTLGTDASMEGIPRVIFEGLLGMLPLVQHMPDHFVDIRTESGLCSIIVWAHHILGLSVLVKTKSERPYQDVRFGLAPEQVVVEFDPDHTWKDNTITLLSSAGEELLSLKPEPDEEKIQSSLKRPARGYAERILRKEFNDEEQVERLVIEVSLIICAFAICVSKKLYRVEPLRSVNRSDSSEENISSSNRDEKDEEIKLQHSIPESAVFEAARVLFDQKLDKNTIDDYVQLFKGVNPLAKPPRSFIPILKECHDSTRVWNRVTFLAVQLASTVVAFSHVTEMDIASDFLISAAAPVTMTEFYHNVWSWNGEDLIPVEKTDFLNCWRY</sequence>
<accession>A0A9P8SQP0</accession>
<dbReference type="Proteomes" id="UP000813423">
    <property type="component" value="Unassembled WGS sequence"/>
</dbReference>
<dbReference type="AlphaFoldDB" id="A0A9P8SQP0"/>
<dbReference type="EMBL" id="JAIBSC010000157">
    <property type="protein sequence ID" value="KAH1894312.1"/>
    <property type="molecule type" value="Genomic_DNA"/>
</dbReference>
<organism evidence="3 4">
    <name type="scientific">Aspergillus fumigatus</name>
    <name type="common">Neosartorya fumigata</name>
    <dbReference type="NCBI Taxonomy" id="746128"/>
    <lineage>
        <taxon>Eukaryota</taxon>
        <taxon>Fungi</taxon>
        <taxon>Dikarya</taxon>
        <taxon>Ascomycota</taxon>
        <taxon>Pezizomycotina</taxon>
        <taxon>Eurotiomycetes</taxon>
        <taxon>Eurotiomycetidae</taxon>
        <taxon>Eurotiales</taxon>
        <taxon>Aspergillaceae</taxon>
        <taxon>Aspergillus</taxon>
        <taxon>Aspergillus subgen. Fumigati</taxon>
    </lineage>
</organism>
<comment type="caution">
    <text evidence="3">The sequence shown here is derived from an EMBL/GenBank/DDBJ whole genome shotgun (WGS) entry which is preliminary data.</text>
</comment>
<name>A0A9P8SQP0_ASPFM</name>
<reference evidence="3" key="1">
    <citation type="submission" date="2021-08" db="EMBL/GenBank/DDBJ databases">
        <title>Global Aspergillus fumigatus from environmental and clinical sources.</title>
        <authorList>
            <person name="Barber A."/>
            <person name="Sae-Ong T."/>
        </authorList>
    </citation>
    <scope>NUCLEOTIDE SEQUENCE</scope>
    <source>
        <strain evidence="3">NRZ-2016-071</strain>
    </source>
</reference>
<gene>
    <name evidence="3" type="ORF">KXV57_002341</name>
</gene>
<feature type="signal peptide" evidence="2">
    <location>
        <begin position="1"/>
        <end position="23"/>
    </location>
</feature>
<evidence type="ECO:0000256" key="1">
    <source>
        <dbReference type="SAM" id="MobiDB-lite"/>
    </source>
</evidence>